<feature type="region of interest" description="Disordered" evidence="1">
    <location>
        <begin position="1"/>
        <end position="87"/>
    </location>
</feature>
<accession>A0A0B1SZW4</accession>
<evidence type="ECO:0000313" key="2">
    <source>
        <dbReference type="EMBL" id="KHJ88680.1"/>
    </source>
</evidence>
<keyword evidence="3" id="KW-1185">Reference proteome</keyword>
<name>A0A0B1SZW4_OESDE</name>
<protein>
    <submittedName>
        <fullName evidence="2">Uncharacterized protein</fullName>
    </submittedName>
</protein>
<proteinExistence type="predicted"/>
<evidence type="ECO:0000256" key="1">
    <source>
        <dbReference type="SAM" id="MobiDB-lite"/>
    </source>
</evidence>
<dbReference type="OrthoDB" id="10569087at2759"/>
<feature type="compositionally biased region" description="Basic and acidic residues" evidence="1">
    <location>
        <begin position="1"/>
        <end position="24"/>
    </location>
</feature>
<reference evidence="2 3" key="1">
    <citation type="submission" date="2014-03" db="EMBL/GenBank/DDBJ databases">
        <title>Draft genome of the hookworm Oesophagostomum dentatum.</title>
        <authorList>
            <person name="Mitreva M."/>
        </authorList>
    </citation>
    <scope>NUCLEOTIDE SEQUENCE [LARGE SCALE GENOMIC DNA]</scope>
    <source>
        <strain evidence="2 3">OD-Hann</strain>
    </source>
</reference>
<dbReference type="EMBL" id="KN555421">
    <property type="protein sequence ID" value="KHJ88680.1"/>
    <property type="molecule type" value="Genomic_DNA"/>
</dbReference>
<dbReference type="AlphaFoldDB" id="A0A0B1SZW4"/>
<organism evidence="2 3">
    <name type="scientific">Oesophagostomum dentatum</name>
    <name type="common">Nodular worm</name>
    <dbReference type="NCBI Taxonomy" id="61180"/>
    <lineage>
        <taxon>Eukaryota</taxon>
        <taxon>Metazoa</taxon>
        <taxon>Ecdysozoa</taxon>
        <taxon>Nematoda</taxon>
        <taxon>Chromadorea</taxon>
        <taxon>Rhabditida</taxon>
        <taxon>Rhabditina</taxon>
        <taxon>Rhabditomorpha</taxon>
        <taxon>Strongyloidea</taxon>
        <taxon>Strongylidae</taxon>
        <taxon>Oesophagostomum</taxon>
    </lineage>
</organism>
<evidence type="ECO:0000313" key="3">
    <source>
        <dbReference type="Proteomes" id="UP000053660"/>
    </source>
</evidence>
<sequence length="123" mass="14051">MELHQPQEHLDHRDLPDPLDHQEATDSLDSQEDPEPLDPRDQMEVLDSLEAMETQGDQENPETALNQESAVSAPSIAPSTVESTSRTELVVKYRLHSSNKFTRFSFYLTPHHNYALSCKYTSR</sequence>
<dbReference type="Proteomes" id="UP000053660">
    <property type="component" value="Unassembled WGS sequence"/>
</dbReference>
<gene>
    <name evidence="2" type="ORF">OESDEN_11526</name>
</gene>
<feature type="compositionally biased region" description="Polar residues" evidence="1">
    <location>
        <begin position="55"/>
        <end position="87"/>
    </location>
</feature>